<proteinExistence type="predicted"/>
<dbReference type="SMART" id="SM00530">
    <property type="entry name" value="HTH_XRE"/>
    <property type="match status" value="1"/>
</dbReference>
<dbReference type="PANTHER" id="PTHR46558">
    <property type="entry name" value="TRACRIPTIONAL REGULATORY PROTEIN-RELATED-RELATED"/>
    <property type="match status" value="1"/>
</dbReference>
<reference evidence="3 4" key="1">
    <citation type="submission" date="2020-04" db="EMBL/GenBank/DDBJ databases">
        <title>Novel Paenibacillus strain UniB2 isolated from commercial digestive syrup.</title>
        <authorList>
            <person name="Thorat V."/>
            <person name="Kirdat K."/>
            <person name="Tiwarekar B."/>
            <person name="Yadav A."/>
        </authorList>
    </citation>
    <scope>NUCLEOTIDE SEQUENCE [LARGE SCALE GENOMIC DNA]</scope>
    <source>
        <strain evidence="3 4">UniB2</strain>
    </source>
</reference>
<dbReference type="SUPFAM" id="SSF47413">
    <property type="entry name" value="lambda repressor-like DNA-binding domains"/>
    <property type="match status" value="1"/>
</dbReference>
<keyword evidence="1" id="KW-0238">DNA-binding</keyword>
<dbReference type="Gene3D" id="1.10.260.40">
    <property type="entry name" value="lambda repressor-like DNA-binding domains"/>
    <property type="match status" value="1"/>
</dbReference>
<keyword evidence="4" id="KW-1185">Reference proteome</keyword>
<dbReference type="InterPro" id="IPR001387">
    <property type="entry name" value="Cro/C1-type_HTH"/>
</dbReference>
<dbReference type="EMBL" id="CP051428">
    <property type="protein sequence ID" value="QJC51568.1"/>
    <property type="molecule type" value="Genomic_DNA"/>
</dbReference>
<dbReference type="PROSITE" id="PS50943">
    <property type="entry name" value="HTH_CROC1"/>
    <property type="match status" value="1"/>
</dbReference>
<dbReference type="Pfam" id="PF01381">
    <property type="entry name" value="HTH_3"/>
    <property type="match status" value="1"/>
</dbReference>
<dbReference type="Proteomes" id="UP000502136">
    <property type="component" value="Chromosome"/>
</dbReference>
<evidence type="ECO:0000256" key="1">
    <source>
        <dbReference type="ARBA" id="ARBA00023125"/>
    </source>
</evidence>
<dbReference type="RefSeq" id="WP_168907215.1">
    <property type="nucleotide sequence ID" value="NZ_CP051428.1"/>
</dbReference>
<dbReference type="AlphaFoldDB" id="A0A6H2GWQ6"/>
<name>A0A6H2GWQ6_9BACL</name>
<feature type="domain" description="HTH cro/C1-type" evidence="2">
    <location>
        <begin position="12"/>
        <end position="66"/>
    </location>
</feature>
<evidence type="ECO:0000313" key="4">
    <source>
        <dbReference type="Proteomes" id="UP000502136"/>
    </source>
</evidence>
<sequence length="113" mass="12956">MAYDYSVIGKRIRKAREEKGLTQEALAEHLDVSNAYISKIERGRTPINLDRLSELCVVLEETPEYLLSGANRSSQDFLRGEIIEMLEGCSPDKIRLISQVIRPIVEYKDKDKE</sequence>
<evidence type="ECO:0000313" key="3">
    <source>
        <dbReference type="EMBL" id="QJC51568.1"/>
    </source>
</evidence>
<protein>
    <submittedName>
        <fullName evidence="3">Helix-turn-helix transcriptional regulator</fullName>
    </submittedName>
</protein>
<dbReference type="KEGG" id="palr:HGI30_08400"/>
<evidence type="ECO:0000259" key="2">
    <source>
        <dbReference type="PROSITE" id="PS50943"/>
    </source>
</evidence>
<dbReference type="InterPro" id="IPR010982">
    <property type="entry name" value="Lambda_DNA-bd_dom_sf"/>
</dbReference>
<gene>
    <name evidence="3" type="ORF">HGI30_08400</name>
</gene>
<organism evidence="3 4">
    <name type="scientific">Paenibacillus albicereus</name>
    <dbReference type="NCBI Taxonomy" id="2726185"/>
    <lineage>
        <taxon>Bacteria</taxon>
        <taxon>Bacillati</taxon>
        <taxon>Bacillota</taxon>
        <taxon>Bacilli</taxon>
        <taxon>Bacillales</taxon>
        <taxon>Paenibacillaceae</taxon>
        <taxon>Paenibacillus</taxon>
    </lineage>
</organism>
<accession>A0A6H2GWQ6</accession>
<dbReference type="CDD" id="cd00093">
    <property type="entry name" value="HTH_XRE"/>
    <property type="match status" value="1"/>
</dbReference>
<dbReference type="GO" id="GO:0003677">
    <property type="term" value="F:DNA binding"/>
    <property type="evidence" value="ECO:0007669"/>
    <property type="project" value="UniProtKB-KW"/>
</dbReference>
<dbReference type="PANTHER" id="PTHR46558:SF4">
    <property type="entry name" value="DNA-BIDING PHAGE PROTEIN"/>
    <property type="match status" value="1"/>
</dbReference>